<feature type="domain" description="Catalase core" evidence="10">
    <location>
        <begin position="46"/>
        <end position="429"/>
    </location>
</feature>
<protein>
    <submittedName>
        <fullName evidence="12">Catalase core domain-containing protein</fullName>
    </submittedName>
</protein>
<dbReference type="PROSITE" id="PS51402">
    <property type="entry name" value="CATALASE_3"/>
    <property type="match status" value="1"/>
</dbReference>
<dbReference type="PRINTS" id="PR00067">
    <property type="entry name" value="CATALASE"/>
</dbReference>
<feature type="active site" evidence="8">
    <location>
        <position position="93"/>
    </location>
</feature>
<evidence type="ECO:0000256" key="1">
    <source>
        <dbReference type="ARBA" id="ARBA00005329"/>
    </source>
</evidence>
<dbReference type="GO" id="GO:0042542">
    <property type="term" value="P:response to hydrogen peroxide"/>
    <property type="evidence" value="ECO:0007669"/>
    <property type="project" value="TreeGrafter"/>
</dbReference>
<dbReference type="SUPFAM" id="SSF56634">
    <property type="entry name" value="Heme-dependent catalase-like"/>
    <property type="match status" value="1"/>
</dbReference>
<evidence type="ECO:0000259" key="10">
    <source>
        <dbReference type="SMART" id="SM01060"/>
    </source>
</evidence>
<dbReference type="InterPro" id="IPR011614">
    <property type="entry name" value="Catalase_core"/>
</dbReference>
<dbReference type="GO" id="GO:0046872">
    <property type="term" value="F:metal ion binding"/>
    <property type="evidence" value="ECO:0007669"/>
    <property type="project" value="UniProtKB-KW"/>
</dbReference>
<evidence type="ECO:0000313" key="11">
    <source>
        <dbReference type="Proteomes" id="UP000887540"/>
    </source>
</evidence>
<dbReference type="PROSITE" id="PS00437">
    <property type="entry name" value="CATALASE_1"/>
    <property type="match status" value="1"/>
</dbReference>
<dbReference type="Proteomes" id="UP000887540">
    <property type="component" value="Unplaced"/>
</dbReference>
<evidence type="ECO:0000256" key="2">
    <source>
        <dbReference type="ARBA" id="ARBA00022559"/>
    </source>
</evidence>
<evidence type="ECO:0000256" key="6">
    <source>
        <dbReference type="ARBA" id="ARBA00023004"/>
    </source>
</evidence>
<evidence type="ECO:0000256" key="4">
    <source>
        <dbReference type="ARBA" id="ARBA00022723"/>
    </source>
</evidence>
<evidence type="ECO:0000256" key="3">
    <source>
        <dbReference type="ARBA" id="ARBA00022617"/>
    </source>
</evidence>
<dbReference type="PIRSF" id="PIRSF038928">
    <property type="entry name" value="Catalase_clade1-3"/>
    <property type="match status" value="1"/>
</dbReference>
<organism evidence="11 12">
    <name type="scientific">Acrobeloides nanus</name>
    <dbReference type="NCBI Taxonomy" id="290746"/>
    <lineage>
        <taxon>Eukaryota</taxon>
        <taxon>Metazoa</taxon>
        <taxon>Ecdysozoa</taxon>
        <taxon>Nematoda</taxon>
        <taxon>Chromadorea</taxon>
        <taxon>Rhabditida</taxon>
        <taxon>Tylenchina</taxon>
        <taxon>Cephalobomorpha</taxon>
        <taxon>Cephaloboidea</taxon>
        <taxon>Cephalobidae</taxon>
        <taxon>Acrobeloides</taxon>
    </lineage>
</organism>
<evidence type="ECO:0000256" key="7">
    <source>
        <dbReference type="ARBA" id="ARBA00023324"/>
    </source>
</evidence>
<dbReference type="InterPro" id="IPR010582">
    <property type="entry name" value="Catalase_immune_responsive"/>
</dbReference>
<evidence type="ECO:0000313" key="12">
    <source>
        <dbReference type="WBParaSite" id="ACRNAN_scaffold10393.g12984.t1"/>
    </source>
</evidence>
<keyword evidence="6 9" id="KW-0408">Iron</keyword>
<dbReference type="SMART" id="SM01060">
    <property type="entry name" value="Catalase"/>
    <property type="match status" value="1"/>
</dbReference>
<evidence type="ECO:0000256" key="9">
    <source>
        <dbReference type="PIRSR" id="PIRSR038928-2"/>
    </source>
</evidence>
<dbReference type="AlphaFoldDB" id="A0A914CGA9"/>
<feature type="active site" evidence="8">
    <location>
        <position position="166"/>
    </location>
</feature>
<dbReference type="GO" id="GO:0005777">
    <property type="term" value="C:peroxisome"/>
    <property type="evidence" value="ECO:0007669"/>
    <property type="project" value="TreeGrafter"/>
</dbReference>
<dbReference type="GO" id="GO:0020037">
    <property type="term" value="F:heme binding"/>
    <property type="evidence" value="ECO:0007669"/>
    <property type="project" value="InterPro"/>
</dbReference>
<reference evidence="12" key="1">
    <citation type="submission" date="2022-11" db="UniProtKB">
        <authorList>
            <consortium name="WormBaseParasite"/>
        </authorList>
    </citation>
    <scope>IDENTIFICATION</scope>
</reference>
<dbReference type="InterPro" id="IPR018028">
    <property type="entry name" value="Catalase"/>
</dbReference>
<dbReference type="Pfam" id="PF00199">
    <property type="entry name" value="Catalase"/>
    <property type="match status" value="1"/>
</dbReference>
<keyword evidence="4 9" id="KW-0479">Metal-binding</keyword>
<dbReference type="WBParaSite" id="ACRNAN_scaffold10393.g12984.t1">
    <property type="protein sequence ID" value="ACRNAN_scaffold10393.g12984.t1"/>
    <property type="gene ID" value="ACRNAN_scaffold10393.g12984"/>
</dbReference>
<dbReference type="FunFam" id="2.40.180.10:FF:000001">
    <property type="entry name" value="Catalase"/>
    <property type="match status" value="1"/>
</dbReference>
<sequence>MSEVLKDYGRKRNDPASKQLENYAMNAAPSKVLDWMGLGQGQTIMTMSNGCPVANRKDVKTAGRRGPLVVEDIVFFDEWQHFNREKIPERVVHAKGNGAHGFFVVTNDITKYSRAAIFSEIGKETPLFIRFSQVIPEKGGSDTVRDPRGFAIKFYTEEGNWDLVANNTPIFFTRDPQMFISFIHSQKRNPATNLKDSNMQWDFLSLRPESTHQVMYMFGDRGIPASFRTMNGYGSNTFKLVNKDNQAVYCKFHIKCKEVRNLLPEDAQLLAGMEPDFYGRDLYNAIEDGIYPEWMMYIQVMTFEEAENWKFDPFDVTKVWPHGEFPLIPVGKIVLNRNPKNYFAEVEQAAFAPSNIVPGIDFSPDKMLQGRIFAYKDTQLHRLGKNFMKLPINCPYRTKVVNYQVDGESVHEHNDGMPTYYPNSFMGPVEASDLKEHVWPVIGDCKRYEDVTEEKDEDNFTQPGIFWNKVLDQAARTRLVKNIVVSLKDCKEFIQDRAIENFTKVDPEFGRMVRAGVDAEYNVIKDVAPELSQKMKI</sequence>
<evidence type="ECO:0000256" key="8">
    <source>
        <dbReference type="PIRSR" id="PIRSR038928-1"/>
    </source>
</evidence>
<comment type="cofactor">
    <cofactor evidence="9">
        <name>heme</name>
        <dbReference type="ChEBI" id="CHEBI:30413"/>
    </cofactor>
</comment>
<dbReference type="PANTHER" id="PTHR11465">
    <property type="entry name" value="CATALASE"/>
    <property type="match status" value="1"/>
</dbReference>
<dbReference type="GO" id="GO:0004096">
    <property type="term" value="F:catalase activity"/>
    <property type="evidence" value="ECO:0007669"/>
    <property type="project" value="UniProtKB-EC"/>
</dbReference>
<dbReference type="PANTHER" id="PTHR11465:SF9">
    <property type="entry name" value="CATALASE"/>
    <property type="match status" value="1"/>
</dbReference>
<proteinExistence type="inferred from homology"/>
<dbReference type="InterPro" id="IPR020835">
    <property type="entry name" value="Catalase_sf"/>
</dbReference>
<comment type="similarity">
    <text evidence="1">Belongs to the catalase family.</text>
</comment>
<keyword evidence="11" id="KW-1185">Reference proteome</keyword>
<keyword evidence="5" id="KW-0560">Oxidoreductase</keyword>
<dbReference type="Pfam" id="PF06628">
    <property type="entry name" value="Catalase-rel"/>
    <property type="match status" value="1"/>
</dbReference>
<dbReference type="Gene3D" id="2.40.180.10">
    <property type="entry name" value="Catalase core domain"/>
    <property type="match status" value="1"/>
</dbReference>
<dbReference type="InterPro" id="IPR024711">
    <property type="entry name" value="Catalase_clade1/3"/>
</dbReference>
<name>A0A914CGA9_9BILA</name>
<accession>A0A914CGA9</accession>
<dbReference type="GO" id="GO:0005739">
    <property type="term" value="C:mitochondrion"/>
    <property type="evidence" value="ECO:0007669"/>
    <property type="project" value="TreeGrafter"/>
</dbReference>
<feature type="binding site" description="axial binding residue" evidence="9">
    <location>
        <position position="375"/>
    </location>
    <ligand>
        <name>heme</name>
        <dbReference type="ChEBI" id="CHEBI:30413"/>
    </ligand>
    <ligandPart>
        <name>Fe</name>
        <dbReference type="ChEBI" id="CHEBI:18248"/>
    </ligandPart>
</feature>
<keyword evidence="7" id="KW-0376">Hydrogen peroxide</keyword>
<evidence type="ECO:0000256" key="5">
    <source>
        <dbReference type="ARBA" id="ARBA00023002"/>
    </source>
</evidence>
<keyword evidence="2" id="KW-0575">Peroxidase</keyword>
<keyword evidence="3 9" id="KW-0349">Heme</keyword>
<dbReference type="GO" id="GO:0042744">
    <property type="term" value="P:hydrogen peroxide catabolic process"/>
    <property type="evidence" value="ECO:0007669"/>
    <property type="project" value="UniProtKB-KW"/>
</dbReference>
<dbReference type="InterPro" id="IPR002226">
    <property type="entry name" value="Catalase_haem_BS"/>
</dbReference>